<accession>A0ACC3A7X8</accession>
<organism evidence="1 2">
    <name type="scientific">Neophaeococcomyces mojaviensis</name>
    <dbReference type="NCBI Taxonomy" id="3383035"/>
    <lineage>
        <taxon>Eukaryota</taxon>
        <taxon>Fungi</taxon>
        <taxon>Dikarya</taxon>
        <taxon>Ascomycota</taxon>
        <taxon>Pezizomycotina</taxon>
        <taxon>Eurotiomycetes</taxon>
        <taxon>Chaetothyriomycetidae</taxon>
        <taxon>Chaetothyriales</taxon>
        <taxon>Chaetothyriales incertae sedis</taxon>
        <taxon>Neophaeococcomyces</taxon>
    </lineage>
</organism>
<gene>
    <name evidence="1" type="ORF">H2198_004742</name>
</gene>
<dbReference type="EMBL" id="JAPDRQ010000073">
    <property type="protein sequence ID" value="KAJ9656738.1"/>
    <property type="molecule type" value="Genomic_DNA"/>
</dbReference>
<evidence type="ECO:0000313" key="1">
    <source>
        <dbReference type="EMBL" id="KAJ9656738.1"/>
    </source>
</evidence>
<reference evidence="1" key="1">
    <citation type="submission" date="2022-10" db="EMBL/GenBank/DDBJ databases">
        <title>Culturing micro-colonial fungi from biological soil crusts in the Mojave desert and describing Neophaeococcomyces mojavensis, and introducing the new genera and species Taxawa tesnikishii.</title>
        <authorList>
            <person name="Kurbessoian T."/>
            <person name="Stajich J.E."/>
        </authorList>
    </citation>
    <scope>NUCLEOTIDE SEQUENCE</scope>
    <source>
        <strain evidence="1">JES_112</strain>
    </source>
</reference>
<sequence>MVNAAKRMRALTQVLSVKTGPGAIVLPSAPKPQVQRIYMRLPTGTYRGREYYAGARDFWRGHLQRLKFANPSLSCNVETVRTGENEPLYLSITYESPDRDSLSKLDLKFPKPLARIQPEVITRTEGDKKIQEASPLPKEVRDLPNPNAPQPKPKTLLPIQMTPEILSHAPKDEIKTKAQPAPDPSAPQTTSPPETVYTRTVTLPLGGLRDNEIWLWIRQQLKIHHKKSLEGHEAQEWIGLKEHRSKAEQDRRRVKEGMDAMKKEQMELKRAREAAARMAAEA</sequence>
<proteinExistence type="predicted"/>
<keyword evidence="2" id="KW-1185">Reference proteome</keyword>
<name>A0ACC3A7X8_9EURO</name>
<protein>
    <submittedName>
        <fullName evidence="1">Uncharacterized protein</fullName>
    </submittedName>
</protein>
<evidence type="ECO:0000313" key="2">
    <source>
        <dbReference type="Proteomes" id="UP001172386"/>
    </source>
</evidence>
<comment type="caution">
    <text evidence="1">The sequence shown here is derived from an EMBL/GenBank/DDBJ whole genome shotgun (WGS) entry which is preliminary data.</text>
</comment>
<dbReference type="Proteomes" id="UP001172386">
    <property type="component" value="Unassembled WGS sequence"/>
</dbReference>